<dbReference type="SUPFAM" id="SSF53223">
    <property type="entry name" value="Aminoacid dehydrogenase-like, N-terminal domain"/>
    <property type="match status" value="1"/>
</dbReference>
<dbReference type="GO" id="GO:0004488">
    <property type="term" value="F:methylenetetrahydrofolate dehydrogenase (NADP+) activity"/>
    <property type="evidence" value="ECO:0007669"/>
    <property type="project" value="InterPro"/>
</dbReference>
<dbReference type="Gene3D" id="3.40.50.720">
    <property type="entry name" value="NAD(P)-binding Rossmann-like Domain"/>
    <property type="match status" value="1"/>
</dbReference>
<reference evidence="3 4" key="1">
    <citation type="journal article" date="2016" name="Nat. Commun.">
        <title>Thousands of microbial genomes shed light on interconnected biogeochemical processes in an aquifer system.</title>
        <authorList>
            <person name="Anantharaman K."/>
            <person name="Brown C.T."/>
            <person name="Hug L.A."/>
            <person name="Sharon I."/>
            <person name="Castelle C.J."/>
            <person name="Probst A.J."/>
            <person name="Thomas B.C."/>
            <person name="Singh A."/>
            <person name="Wilkins M.J."/>
            <person name="Karaoz U."/>
            <person name="Brodie E.L."/>
            <person name="Williams K.H."/>
            <person name="Hubbard S.S."/>
            <person name="Banfield J.F."/>
        </authorList>
    </citation>
    <scope>NUCLEOTIDE SEQUENCE [LARGE SCALE GENOMIC DNA]</scope>
</reference>
<dbReference type="STRING" id="1797245.A2949_02680"/>
<evidence type="ECO:0000259" key="2">
    <source>
        <dbReference type="Pfam" id="PF02882"/>
    </source>
</evidence>
<accession>A0A1F4XXY0</accession>
<dbReference type="PANTHER" id="PTHR48099:SF5">
    <property type="entry name" value="C-1-TETRAHYDROFOLATE SYNTHASE, CYTOPLASMIC"/>
    <property type="match status" value="1"/>
</dbReference>
<dbReference type="GO" id="GO:0004477">
    <property type="term" value="F:methenyltetrahydrofolate cyclohydrolase activity"/>
    <property type="evidence" value="ECO:0007669"/>
    <property type="project" value="UniProtKB-EC"/>
</dbReference>
<dbReference type="SUPFAM" id="SSF51735">
    <property type="entry name" value="NAD(P)-binding Rossmann-fold domains"/>
    <property type="match status" value="1"/>
</dbReference>
<dbReference type="Gene3D" id="3.40.50.10860">
    <property type="entry name" value="Leucine Dehydrogenase, chain A, domain 1"/>
    <property type="match status" value="1"/>
</dbReference>
<dbReference type="Pfam" id="PF02882">
    <property type="entry name" value="THF_DHG_CYH_C"/>
    <property type="match status" value="1"/>
</dbReference>
<feature type="domain" description="Tetrahydrofolate dehydrogenase/cyclohydrolase NAD(P)-binding" evidence="2">
    <location>
        <begin position="114"/>
        <end position="248"/>
    </location>
</feature>
<proteinExistence type="predicted"/>
<dbReference type="EMBL" id="MEWZ01000024">
    <property type="protein sequence ID" value="OGC86406.1"/>
    <property type="molecule type" value="Genomic_DNA"/>
</dbReference>
<name>A0A1F4XXY0_9BACT</name>
<sequence length="257" mass="26568">MNAMLIDGKAIAEEILVSLERERNAFGVLTLGLVMGEADAATESFIKIKSRAAERLGVEVQRFSPEQFDKALECSGVIVQLPLPGGEELLAKLPGAKDLDALCPNPLVPAPVAGAVAEILSRYNLDPKGKKVVVVGAGRLVGVPVATMLKEYGAEVSVITQTRGSLDELKPADIVVLGAGEPGLIKPEMLKPGVVLIDAGTSESAGKLAGDADPLCAAVASIFTPVPGGIGPIAVSMIFKNLFALAKKIDLGKIQGL</sequence>
<dbReference type="EC" id="3.5.4.9" evidence="1"/>
<dbReference type="InterPro" id="IPR046346">
    <property type="entry name" value="Aminoacid_DH-like_N_sf"/>
</dbReference>
<dbReference type="PANTHER" id="PTHR48099">
    <property type="entry name" value="C-1-TETRAHYDROFOLATE SYNTHASE, CYTOPLASMIC-RELATED"/>
    <property type="match status" value="1"/>
</dbReference>
<protein>
    <recommendedName>
        <fullName evidence="1">methenyltetrahydrofolate cyclohydrolase</fullName>
        <ecNumber evidence="1">3.5.4.9</ecNumber>
    </recommendedName>
</protein>
<evidence type="ECO:0000256" key="1">
    <source>
        <dbReference type="ARBA" id="ARBA00012776"/>
    </source>
</evidence>
<dbReference type="Proteomes" id="UP000178585">
    <property type="component" value="Unassembled WGS sequence"/>
</dbReference>
<dbReference type="GO" id="GO:0035999">
    <property type="term" value="P:tetrahydrofolate interconversion"/>
    <property type="evidence" value="ECO:0007669"/>
    <property type="project" value="TreeGrafter"/>
</dbReference>
<evidence type="ECO:0000313" key="4">
    <source>
        <dbReference type="Proteomes" id="UP000178585"/>
    </source>
</evidence>
<comment type="caution">
    <text evidence="3">The sequence shown here is derived from an EMBL/GenBank/DDBJ whole genome shotgun (WGS) entry which is preliminary data.</text>
</comment>
<dbReference type="GO" id="GO:0005829">
    <property type="term" value="C:cytosol"/>
    <property type="evidence" value="ECO:0007669"/>
    <property type="project" value="TreeGrafter"/>
</dbReference>
<gene>
    <name evidence="3" type="ORF">A2949_02680</name>
</gene>
<organism evidence="3 4">
    <name type="scientific">Candidatus Adlerbacteria bacterium RIFCSPLOWO2_01_FULL_54_21b</name>
    <dbReference type="NCBI Taxonomy" id="1797245"/>
    <lineage>
        <taxon>Bacteria</taxon>
        <taxon>Candidatus Adleribacteriota</taxon>
    </lineage>
</organism>
<evidence type="ECO:0000313" key="3">
    <source>
        <dbReference type="EMBL" id="OGC86406.1"/>
    </source>
</evidence>
<dbReference type="InterPro" id="IPR036291">
    <property type="entry name" value="NAD(P)-bd_dom_sf"/>
</dbReference>
<dbReference type="InterPro" id="IPR020631">
    <property type="entry name" value="THF_DH/CycHdrlase_NAD-bd_dom"/>
</dbReference>
<dbReference type="AlphaFoldDB" id="A0A1F4XXY0"/>